<dbReference type="PANTHER" id="PTHR42939:SF3">
    <property type="entry name" value="ABC TRANSPORTER ATP-BINDING COMPONENT"/>
    <property type="match status" value="1"/>
</dbReference>
<sequence>MDYILKLDGVSKKFSESNFALNDISFALPYGSIMGYIGENGAGKTTTIGCILNTIIQDCGTITIFGKEMNDSEIMLRQDIGVVYDGDNFPTYLTAEKLANVMRGLYKNWDDSLYQKYLANFKLNPKQKVKTYSKGMSMKLAITVALAHHPQLLILDEATSGLDPVMREEILEVFLDFVQDERHSILLSSHITSDLEKVADYITFIHDGSILLSAKKDDLLYNYAIMRCKSEQFTRLDKNDILAYRKRDYQIDVLVADKSKAERKYKDIVIDTVSIDEITLLLIKGERL</sequence>
<dbReference type="SUPFAM" id="SSF52540">
    <property type="entry name" value="P-loop containing nucleoside triphosphate hydrolases"/>
    <property type="match status" value="1"/>
</dbReference>
<dbReference type="InterPro" id="IPR027417">
    <property type="entry name" value="P-loop_NTPase"/>
</dbReference>
<dbReference type="Gene3D" id="3.40.50.300">
    <property type="entry name" value="P-loop containing nucleotide triphosphate hydrolases"/>
    <property type="match status" value="1"/>
</dbReference>
<dbReference type="GO" id="GO:0016887">
    <property type="term" value="F:ATP hydrolysis activity"/>
    <property type="evidence" value="ECO:0007669"/>
    <property type="project" value="InterPro"/>
</dbReference>
<proteinExistence type="predicted"/>
<dbReference type="RefSeq" id="WP_114300501.1">
    <property type="nucleotide sequence ID" value="NZ_QPJT01000065.1"/>
</dbReference>
<dbReference type="CDD" id="cd03230">
    <property type="entry name" value="ABC_DR_subfamily_A"/>
    <property type="match status" value="1"/>
</dbReference>
<organism evidence="5 6">
    <name type="scientific">Anaerobacterium chartisolvens</name>
    <dbReference type="NCBI Taxonomy" id="1297424"/>
    <lineage>
        <taxon>Bacteria</taxon>
        <taxon>Bacillati</taxon>
        <taxon>Bacillota</taxon>
        <taxon>Clostridia</taxon>
        <taxon>Eubacteriales</taxon>
        <taxon>Oscillospiraceae</taxon>
        <taxon>Anaerobacterium</taxon>
    </lineage>
</organism>
<dbReference type="PANTHER" id="PTHR42939">
    <property type="entry name" value="ABC TRANSPORTER ATP-BINDING PROTEIN ALBC-RELATED"/>
    <property type="match status" value="1"/>
</dbReference>
<dbReference type="GO" id="GO:0005524">
    <property type="term" value="F:ATP binding"/>
    <property type="evidence" value="ECO:0007669"/>
    <property type="project" value="UniProtKB-KW"/>
</dbReference>
<dbReference type="InterPro" id="IPR003593">
    <property type="entry name" value="AAA+_ATPase"/>
</dbReference>
<protein>
    <submittedName>
        <fullName evidence="5">ABC-2 type transport system ATP-binding protein</fullName>
    </submittedName>
</protein>
<evidence type="ECO:0000259" key="4">
    <source>
        <dbReference type="PROSITE" id="PS50893"/>
    </source>
</evidence>
<gene>
    <name evidence="5" type="ORF">DFR58_1652</name>
</gene>
<evidence type="ECO:0000256" key="2">
    <source>
        <dbReference type="ARBA" id="ARBA00022741"/>
    </source>
</evidence>
<dbReference type="SMART" id="SM00382">
    <property type="entry name" value="AAA"/>
    <property type="match status" value="1"/>
</dbReference>
<dbReference type="InterPro" id="IPR003439">
    <property type="entry name" value="ABC_transporter-like_ATP-bd"/>
</dbReference>
<feature type="domain" description="ABC transporter" evidence="4">
    <location>
        <begin position="5"/>
        <end position="232"/>
    </location>
</feature>
<dbReference type="Pfam" id="PF00005">
    <property type="entry name" value="ABC_tran"/>
    <property type="match status" value="1"/>
</dbReference>
<evidence type="ECO:0000313" key="5">
    <source>
        <dbReference type="EMBL" id="RCX06900.1"/>
    </source>
</evidence>
<keyword evidence="2" id="KW-0547">Nucleotide-binding</keyword>
<evidence type="ECO:0000256" key="1">
    <source>
        <dbReference type="ARBA" id="ARBA00022448"/>
    </source>
</evidence>
<dbReference type="AlphaFoldDB" id="A0A369AC17"/>
<name>A0A369AC17_9FIRM</name>
<keyword evidence="3 5" id="KW-0067">ATP-binding</keyword>
<dbReference type="PROSITE" id="PS50893">
    <property type="entry name" value="ABC_TRANSPORTER_2"/>
    <property type="match status" value="1"/>
</dbReference>
<comment type="caution">
    <text evidence="5">The sequence shown here is derived from an EMBL/GenBank/DDBJ whole genome shotgun (WGS) entry which is preliminary data.</text>
</comment>
<dbReference type="InterPro" id="IPR051782">
    <property type="entry name" value="ABC_Transporter_VariousFunc"/>
</dbReference>
<evidence type="ECO:0000313" key="6">
    <source>
        <dbReference type="Proteomes" id="UP000253034"/>
    </source>
</evidence>
<evidence type="ECO:0000256" key="3">
    <source>
        <dbReference type="ARBA" id="ARBA00022840"/>
    </source>
</evidence>
<dbReference type="Proteomes" id="UP000253034">
    <property type="component" value="Unassembled WGS sequence"/>
</dbReference>
<accession>A0A369AC17</accession>
<keyword evidence="6" id="KW-1185">Reference proteome</keyword>
<dbReference type="OrthoDB" id="9804819at2"/>
<keyword evidence="1" id="KW-0813">Transport</keyword>
<dbReference type="EMBL" id="QPJT01000065">
    <property type="protein sequence ID" value="RCX06900.1"/>
    <property type="molecule type" value="Genomic_DNA"/>
</dbReference>
<reference evidence="5 6" key="1">
    <citation type="submission" date="2018-07" db="EMBL/GenBank/DDBJ databases">
        <title>Genomic Encyclopedia of Type Strains, Phase IV (KMG-IV): sequencing the most valuable type-strain genomes for metagenomic binning, comparative biology and taxonomic classification.</title>
        <authorList>
            <person name="Goeker M."/>
        </authorList>
    </citation>
    <scope>NUCLEOTIDE SEQUENCE [LARGE SCALE GENOMIC DNA]</scope>
    <source>
        <strain evidence="5 6">DSM 27016</strain>
    </source>
</reference>